<accession>A0A1H0I6A4</accession>
<dbReference type="OrthoDB" id="5192391at2"/>
<keyword evidence="1" id="KW-0472">Membrane</keyword>
<dbReference type="CDD" id="cd11614">
    <property type="entry name" value="SAF_CpaB_FlgA_like"/>
    <property type="match status" value="1"/>
</dbReference>
<protein>
    <submittedName>
        <fullName evidence="3">Chaperone for flagella basal body P-ring formation</fullName>
    </submittedName>
</protein>
<organism evidence="3 4">
    <name type="scientific">Nakamurella panacisegetis</name>
    <dbReference type="NCBI Taxonomy" id="1090615"/>
    <lineage>
        <taxon>Bacteria</taxon>
        <taxon>Bacillati</taxon>
        <taxon>Actinomycetota</taxon>
        <taxon>Actinomycetes</taxon>
        <taxon>Nakamurellales</taxon>
        <taxon>Nakamurellaceae</taxon>
        <taxon>Nakamurella</taxon>
    </lineage>
</organism>
<reference evidence="3 4" key="1">
    <citation type="submission" date="2016-10" db="EMBL/GenBank/DDBJ databases">
        <authorList>
            <person name="de Groot N.N."/>
        </authorList>
    </citation>
    <scope>NUCLEOTIDE SEQUENCE [LARGE SCALE GENOMIC DNA]</scope>
    <source>
        <strain evidence="4">P4-7,KCTC 19426,CECT 7604</strain>
    </source>
</reference>
<evidence type="ECO:0000259" key="2">
    <source>
        <dbReference type="SMART" id="SM00858"/>
    </source>
</evidence>
<dbReference type="RefSeq" id="WP_090474289.1">
    <property type="nucleotide sequence ID" value="NZ_LT629710.1"/>
</dbReference>
<keyword evidence="4" id="KW-1185">Reference proteome</keyword>
<gene>
    <name evidence="3" type="ORF">SAMN04515671_0379</name>
</gene>
<dbReference type="EMBL" id="LT629710">
    <property type="protein sequence ID" value="SDO26947.1"/>
    <property type="molecule type" value="Genomic_DNA"/>
</dbReference>
<keyword evidence="1" id="KW-1133">Transmembrane helix</keyword>
<proteinExistence type="predicted"/>
<name>A0A1H0I6A4_9ACTN</name>
<dbReference type="SMART" id="SM00858">
    <property type="entry name" value="SAF"/>
    <property type="match status" value="1"/>
</dbReference>
<keyword evidence="1" id="KW-0812">Transmembrane</keyword>
<feature type="transmembrane region" description="Helical" evidence="1">
    <location>
        <begin position="21"/>
        <end position="43"/>
    </location>
</feature>
<feature type="domain" description="SAF" evidence="2">
    <location>
        <begin position="50"/>
        <end position="114"/>
    </location>
</feature>
<evidence type="ECO:0000256" key="1">
    <source>
        <dbReference type="SAM" id="Phobius"/>
    </source>
</evidence>
<dbReference type="AlphaFoldDB" id="A0A1H0I6A4"/>
<keyword evidence="3" id="KW-0966">Cell projection</keyword>
<dbReference type="Proteomes" id="UP000198741">
    <property type="component" value="Chromosome I"/>
</dbReference>
<dbReference type="InterPro" id="IPR013974">
    <property type="entry name" value="SAF"/>
</dbReference>
<sequence length="218" mass="21667">MKATTAEGAPVPRRTSRPKWLDIRVIGGLVLVIAAVVVGARVVGASSHTSPVWSVTRDLAPGTVITAADLERVDVNLGDQAARYVAAGGGSAAVGTAVAVQLHAGELLPVSAITVSKPGRVVVIGVTPDHMPPGVTHGSVIDLYLTTGGATAATTAVTDLVSAGVTVQSVSAPASGGLSGASSTRYQIAVLVSAALADSLVKTLPKGDAIVVLQTGER</sequence>
<keyword evidence="3" id="KW-0282">Flagellum</keyword>
<dbReference type="STRING" id="1090615.SAMN04515671_0379"/>
<evidence type="ECO:0000313" key="3">
    <source>
        <dbReference type="EMBL" id="SDO26947.1"/>
    </source>
</evidence>
<keyword evidence="3" id="KW-0969">Cilium</keyword>
<evidence type="ECO:0000313" key="4">
    <source>
        <dbReference type="Proteomes" id="UP000198741"/>
    </source>
</evidence>